<dbReference type="RefSeq" id="XP_045289635.1">
    <property type="nucleotide sequence ID" value="XM_045429740.1"/>
</dbReference>
<dbReference type="AlphaFoldDB" id="C0NH69"/>
<gene>
    <name evidence="1" type="ORF">HCBG_02691</name>
</gene>
<evidence type="ECO:0000313" key="1">
    <source>
        <dbReference type="EMBL" id="EEH09154.1"/>
    </source>
</evidence>
<dbReference type="GeneID" id="69035707"/>
<sequence>MGPYLKLCLWELGGSESKHRMKRNGIKQTGSLVWTPISTDPINNCLFVDFFLPNWVATEPNLHTGVLRRELDSHIYATHVQSCEVRSVSEWPSKQNAPATKYDFSNLSTLQATKPRDNSTDGRCWFAPCSYPGSTPKRSSLSLSTTSRLGVCAVQSGLSMPGGFARTWTNWDDDNGPLWKIRFDKMTVNMQMRN</sequence>
<accession>C0NH69</accession>
<reference evidence="1" key="1">
    <citation type="submission" date="2009-02" db="EMBL/GenBank/DDBJ databases">
        <title>The Genome Sequence of Ajellomyces capsulatus strain G186AR.</title>
        <authorList>
            <consortium name="The Broad Institute Genome Sequencing Platform"/>
            <person name="Champion M."/>
            <person name="Cuomo C."/>
            <person name="Ma L.-J."/>
            <person name="Henn M.R."/>
            <person name="Sil A."/>
            <person name="Goldman B."/>
            <person name="Young S.K."/>
            <person name="Kodira C.D."/>
            <person name="Zeng Q."/>
            <person name="Koehrsen M."/>
            <person name="Alvarado L."/>
            <person name="Berlin A."/>
            <person name="Borenstein D."/>
            <person name="Chen Z."/>
            <person name="Engels R."/>
            <person name="Freedman E."/>
            <person name="Gellesch M."/>
            <person name="Goldberg J."/>
            <person name="Griggs A."/>
            <person name="Gujja S."/>
            <person name="Heiman D."/>
            <person name="Hepburn T."/>
            <person name="Howarth C."/>
            <person name="Jen D."/>
            <person name="Larson L."/>
            <person name="Lewis B."/>
            <person name="Mehta T."/>
            <person name="Park D."/>
            <person name="Pearson M."/>
            <person name="Roberts A."/>
            <person name="Saif S."/>
            <person name="Shea T."/>
            <person name="Shenoy N."/>
            <person name="Sisk P."/>
            <person name="Stolte C."/>
            <person name="Sykes S."/>
            <person name="Walk T."/>
            <person name="White J."/>
            <person name="Yandava C."/>
            <person name="Klein B."/>
            <person name="McEwen J.G."/>
            <person name="Puccia R."/>
            <person name="Goldman G.H."/>
            <person name="Felipe M.S."/>
            <person name="Nino-Vega G."/>
            <person name="San-Blas G."/>
            <person name="Taylor J."/>
            <person name="Mendoza L."/>
            <person name="Galagan J."/>
            <person name="Nusbaum C."/>
            <person name="Birren B."/>
        </authorList>
    </citation>
    <scope>NUCLEOTIDE SEQUENCE</scope>
    <source>
        <strain evidence="1">G186AR</strain>
    </source>
</reference>
<organism evidence="1 2">
    <name type="scientific">Ajellomyces capsulatus (strain G186AR / H82 / ATCC MYA-2454 / RMSCC 2432)</name>
    <name type="common">Darling's disease fungus</name>
    <name type="synonym">Histoplasma capsulatum</name>
    <dbReference type="NCBI Taxonomy" id="447093"/>
    <lineage>
        <taxon>Eukaryota</taxon>
        <taxon>Fungi</taxon>
        <taxon>Dikarya</taxon>
        <taxon>Ascomycota</taxon>
        <taxon>Pezizomycotina</taxon>
        <taxon>Eurotiomycetes</taxon>
        <taxon>Eurotiomycetidae</taxon>
        <taxon>Onygenales</taxon>
        <taxon>Ajellomycetaceae</taxon>
        <taxon>Histoplasma</taxon>
    </lineage>
</organism>
<name>C0NH69_AJECG</name>
<dbReference type="HOGENOM" id="CLU_1402073_0_0_1"/>
<dbReference type="EMBL" id="GG663365">
    <property type="protein sequence ID" value="EEH09154.1"/>
    <property type="molecule type" value="Genomic_DNA"/>
</dbReference>
<protein>
    <submittedName>
        <fullName evidence="1">Uncharacterized protein</fullName>
    </submittedName>
</protein>
<proteinExistence type="predicted"/>
<dbReference type="Proteomes" id="UP000001631">
    <property type="component" value="Unassembled WGS sequence"/>
</dbReference>
<dbReference type="InParanoid" id="C0NH69"/>
<evidence type="ECO:0000313" key="2">
    <source>
        <dbReference type="Proteomes" id="UP000001631"/>
    </source>
</evidence>
<keyword evidence="2" id="KW-1185">Reference proteome</keyword>